<comment type="subcellular location">
    <subcellularLocation>
        <location evidence="1">Membrane</location>
        <topology evidence="1">Multi-pass membrane protein</topology>
    </subcellularLocation>
</comment>
<evidence type="ECO:0000313" key="9">
    <source>
        <dbReference type="Proteomes" id="UP000693970"/>
    </source>
</evidence>
<reference evidence="8" key="1">
    <citation type="journal article" date="2021" name="Sci. Rep.">
        <title>Diploid genomic architecture of Nitzschia inconspicua, an elite biomass production diatom.</title>
        <authorList>
            <person name="Oliver A."/>
            <person name="Podell S."/>
            <person name="Pinowska A."/>
            <person name="Traller J.C."/>
            <person name="Smith S.R."/>
            <person name="McClure R."/>
            <person name="Beliaev A."/>
            <person name="Bohutskyi P."/>
            <person name="Hill E.A."/>
            <person name="Rabines A."/>
            <person name="Zheng H."/>
            <person name="Allen L.Z."/>
            <person name="Kuo A."/>
            <person name="Grigoriev I.V."/>
            <person name="Allen A.E."/>
            <person name="Hazlebeck D."/>
            <person name="Allen E.E."/>
        </authorList>
    </citation>
    <scope>NUCLEOTIDE SEQUENCE</scope>
    <source>
        <strain evidence="8">Hildebrandi</strain>
    </source>
</reference>
<dbReference type="GO" id="GO:0016020">
    <property type="term" value="C:membrane"/>
    <property type="evidence" value="ECO:0007669"/>
    <property type="project" value="UniProtKB-SubCell"/>
</dbReference>
<feature type="transmembrane region" description="Helical" evidence="6">
    <location>
        <begin position="20"/>
        <end position="47"/>
    </location>
</feature>
<keyword evidence="3 6" id="KW-0812">Transmembrane</keyword>
<keyword evidence="9" id="KW-1185">Reference proteome</keyword>
<evidence type="ECO:0000256" key="5">
    <source>
        <dbReference type="ARBA" id="ARBA00023136"/>
    </source>
</evidence>
<dbReference type="OrthoDB" id="54066at2759"/>
<dbReference type="InterPro" id="IPR050352">
    <property type="entry name" value="ABCG_transporters"/>
</dbReference>
<feature type="domain" description="ABC-2 type transporter transmembrane" evidence="7">
    <location>
        <begin position="3"/>
        <end position="119"/>
    </location>
</feature>
<dbReference type="InterPro" id="IPR013525">
    <property type="entry name" value="ABC2_TM"/>
</dbReference>
<protein>
    <submittedName>
        <fullName evidence="8">ABC-2 type transporter</fullName>
    </submittedName>
</protein>
<keyword evidence="4 6" id="KW-1133">Transmembrane helix</keyword>
<gene>
    <name evidence="8" type="ORF">IV203_010465</name>
</gene>
<evidence type="ECO:0000256" key="3">
    <source>
        <dbReference type="ARBA" id="ARBA00022692"/>
    </source>
</evidence>
<dbReference type="PANTHER" id="PTHR48041:SF139">
    <property type="entry name" value="PROTEIN SCARLET"/>
    <property type="match status" value="1"/>
</dbReference>
<evidence type="ECO:0000256" key="6">
    <source>
        <dbReference type="SAM" id="Phobius"/>
    </source>
</evidence>
<dbReference type="GO" id="GO:0140359">
    <property type="term" value="F:ABC-type transporter activity"/>
    <property type="evidence" value="ECO:0007669"/>
    <property type="project" value="InterPro"/>
</dbReference>
<accession>A0A9K3KXQ0</accession>
<evidence type="ECO:0000313" key="8">
    <source>
        <dbReference type="EMBL" id="KAG7351105.1"/>
    </source>
</evidence>
<reference evidence="8" key="2">
    <citation type="submission" date="2021-04" db="EMBL/GenBank/DDBJ databases">
        <authorList>
            <person name="Podell S."/>
        </authorList>
    </citation>
    <scope>NUCLEOTIDE SEQUENCE</scope>
    <source>
        <strain evidence="8">Hildebrandi</strain>
    </source>
</reference>
<dbReference type="Proteomes" id="UP000693970">
    <property type="component" value="Unassembled WGS sequence"/>
</dbReference>
<evidence type="ECO:0000256" key="4">
    <source>
        <dbReference type="ARBA" id="ARBA00022989"/>
    </source>
</evidence>
<evidence type="ECO:0000259" key="7">
    <source>
        <dbReference type="Pfam" id="PF01061"/>
    </source>
</evidence>
<feature type="transmembrane region" description="Helical" evidence="6">
    <location>
        <begin position="78"/>
        <end position="94"/>
    </location>
</feature>
<keyword evidence="2" id="KW-0813">Transport</keyword>
<dbReference type="PANTHER" id="PTHR48041">
    <property type="entry name" value="ABC TRANSPORTER G FAMILY MEMBER 28"/>
    <property type="match status" value="1"/>
</dbReference>
<comment type="caution">
    <text evidence="8">The sequence shown here is derived from an EMBL/GenBank/DDBJ whole genome shotgun (WGS) entry which is preliminary data.</text>
</comment>
<dbReference type="AlphaFoldDB" id="A0A9K3KXQ0"/>
<proteinExistence type="predicted"/>
<sequence>MDMSLYIGILFSGGKSVLSGAVFSIGAIFFLVFVLVIPMQTAVIPLVEDRAVLYRETVSGTYGRLSYRIGQLFADQPFHLLNTFLMWIFFYFLVDFRRTGGEMGYFLLMLYLTNWVNHSQSWAAIRSRDPQRGERQWSRRLISYLISDFDGILDYCQCNAIRVAMGVLGQFVSLYPTGSCYK</sequence>
<evidence type="ECO:0000256" key="1">
    <source>
        <dbReference type="ARBA" id="ARBA00004141"/>
    </source>
</evidence>
<organism evidence="8 9">
    <name type="scientific">Nitzschia inconspicua</name>
    <dbReference type="NCBI Taxonomy" id="303405"/>
    <lineage>
        <taxon>Eukaryota</taxon>
        <taxon>Sar</taxon>
        <taxon>Stramenopiles</taxon>
        <taxon>Ochrophyta</taxon>
        <taxon>Bacillariophyta</taxon>
        <taxon>Bacillariophyceae</taxon>
        <taxon>Bacillariophycidae</taxon>
        <taxon>Bacillariales</taxon>
        <taxon>Bacillariaceae</taxon>
        <taxon>Nitzschia</taxon>
    </lineage>
</organism>
<name>A0A9K3KXQ0_9STRA</name>
<dbReference type="EMBL" id="JAGRRH010000018">
    <property type="protein sequence ID" value="KAG7351105.1"/>
    <property type="molecule type" value="Genomic_DNA"/>
</dbReference>
<keyword evidence="5 6" id="KW-0472">Membrane</keyword>
<dbReference type="Pfam" id="PF01061">
    <property type="entry name" value="ABC2_membrane"/>
    <property type="match status" value="1"/>
</dbReference>
<evidence type="ECO:0000256" key="2">
    <source>
        <dbReference type="ARBA" id="ARBA00022448"/>
    </source>
</evidence>